<name>A0A2N0PGM1_9GLOM</name>
<dbReference type="Proteomes" id="UP000232722">
    <property type="component" value="Unassembled WGS sequence"/>
</dbReference>
<reference evidence="1 2" key="2">
    <citation type="submission" date="2017-09" db="EMBL/GenBank/DDBJ databases">
        <title>Extensive intraspecific genome diversity in a model arbuscular mycorrhizal fungus.</title>
        <authorList>
            <person name="Chen E.C."/>
            <person name="Morin E."/>
            <person name="Beaudet D."/>
            <person name="Noel J."/>
            <person name="Ndikumana S."/>
            <person name="Charron P."/>
            <person name="St-Onge C."/>
            <person name="Giorgi J."/>
            <person name="Grigoriev I.V."/>
            <person name="Roux C."/>
            <person name="Martin F.M."/>
            <person name="Corradi N."/>
        </authorList>
    </citation>
    <scope>NUCLEOTIDE SEQUENCE [LARGE SCALE GENOMIC DNA]</scope>
    <source>
        <strain evidence="1 2">A5</strain>
    </source>
</reference>
<organism evidence="1 2">
    <name type="scientific">Rhizophagus irregularis</name>
    <dbReference type="NCBI Taxonomy" id="588596"/>
    <lineage>
        <taxon>Eukaryota</taxon>
        <taxon>Fungi</taxon>
        <taxon>Fungi incertae sedis</taxon>
        <taxon>Mucoromycota</taxon>
        <taxon>Glomeromycotina</taxon>
        <taxon>Glomeromycetes</taxon>
        <taxon>Glomerales</taxon>
        <taxon>Glomeraceae</taxon>
        <taxon>Rhizophagus</taxon>
    </lineage>
</organism>
<protein>
    <submittedName>
        <fullName evidence="1">Uncharacterized protein</fullName>
    </submittedName>
</protein>
<gene>
    <name evidence="1" type="ORF">RhiirA5_360720</name>
</gene>
<proteinExistence type="predicted"/>
<evidence type="ECO:0000313" key="2">
    <source>
        <dbReference type="Proteomes" id="UP000232722"/>
    </source>
</evidence>
<dbReference type="AlphaFoldDB" id="A0A2N0PGM1"/>
<comment type="caution">
    <text evidence="1">The sequence shown here is derived from an EMBL/GenBank/DDBJ whole genome shotgun (WGS) entry which is preliminary data.</text>
</comment>
<accession>A0A2N0PGM1</accession>
<sequence>MSISSATVINPVATIIQRLLITKGRFFHYTPNDKNYYLITYKVIQENSDYFNKNLKIY</sequence>
<evidence type="ECO:0000313" key="1">
    <source>
        <dbReference type="EMBL" id="PKC05973.1"/>
    </source>
</evidence>
<reference evidence="1 2" key="1">
    <citation type="submission" date="2016-04" db="EMBL/GenBank/DDBJ databases">
        <title>Genome analyses suggest a sexual origin of heterokaryosis in a supposedly ancient asexual fungus.</title>
        <authorList>
            <person name="Ropars J."/>
            <person name="Sedzielewska K."/>
            <person name="Noel J."/>
            <person name="Charron P."/>
            <person name="Farinelli L."/>
            <person name="Marton T."/>
            <person name="Kruger M."/>
            <person name="Pelin A."/>
            <person name="Brachmann A."/>
            <person name="Corradi N."/>
        </authorList>
    </citation>
    <scope>NUCLEOTIDE SEQUENCE [LARGE SCALE GENOMIC DNA]</scope>
    <source>
        <strain evidence="1 2">A5</strain>
    </source>
</reference>
<dbReference type="EMBL" id="LLXJ01000815">
    <property type="protein sequence ID" value="PKC05973.1"/>
    <property type="molecule type" value="Genomic_DNA"/>
</dbReference>